<name>A0A1Q2HLJ3_9BACT</name>
<evidence type="ECO:0000313" key="3">
    <source>
        <dbReference type="Proteomes" id="UP000188273"/>
    </source>
</evidence>
<dbReference type="PROSITE" id="PS51257">
    <property type="entry name" value="PROKAR_LIPOPROTEIN"/>
    <property type="match status" value="1"/>
</dbReference>
<organism evidence="2 3">
    <name type="scientific">Sedimentisphaera cyanobacteriorum</name>
    <dbReference type="NCBI Taxonomy" id="1940790"/>
    <lineage>
        <taxon>Bacteria</taxon>
        <taxon>Pseudomonadati</taxon>
        <taxon>Planctomycetota</taxon>
        <taxon>Phycisphaerae</taxon>
        <taxon>Sedimentisphaerales</taxon>
        <taxon>Sedimentisphaeraceae</taxon>
        <taxon>Sedimentisphaera</taxon>
    </lineage>
</organism>
<reference evidence="3" key="1">
    <citation type="submission" date="2017-02" db="EMBL/GenBank/DDBJ databases">
        <title>Comparative genomics and description of representatives of a novel lineage of planctomycetes thriving in anoxic sediments.</title>
        <authorList>
            <person name="Spring S."/>
            <person name="Bunk B."/>
            <person name="Sproer C."/>
            <person name="Klenk H.-P."/>
        </authorList>
    </citation>
    <scope>NUCLEOTIDE SEQUENCE [LARGE SCALE GENOMIC DNA]</scope>
    <source>
        <strain evidence="3">L21-RPul-D3</strain>
    </source>
</reference>
<proteinExistence type="predicted"/>
<accession>A0A1Q2HLJ3</accession>
<sequence length="305" mass="33851" precursor="true">MKLFRIVFTASFVCAAVLLTGCQTAEFTMNYQPGEVDTFKVLQETTKEVSFEQPSKEKSKLDRNVGRVEMVFDQKVDSVKPDGTAILDITVKELVFFSKNSKGVNVDFNSKEDKGGTLASLIGESYKISMSPDGTVEVVDKEDIMKKCRSREAKTIFKDEYIIKRHTIRGIPKPGTAVSKGKSWVRYSSSPKGALDAKAFKKTYNVKQMKDGTAHVKMTGSQTNKEIEGLDVGSGSMGFMANIFDTKDTLEGSMVYDTETGEVVKSEEHLVSEHVAAEQPKDGDPEKGPDVLTMKFIHKYSFEKI</sequence>
<evidence type="ECO:0008006" key="4">
    <source>
        <dbReference type="Google" id="ProtNLM"/>
    </source>
</evidence>
<keyword evidence="3" id="KW-1185">Reference proteome</keyword>
<feature type="chain" id="PRO_5013338053" description="Lipoprotein" evidence="1">
    <location>
        <begin position="26"/>
        <end position="305"/>
    </location>
</feature>
<dbReference type="STRING" id="1940790.L21SP3_00215"/>
<feature type="signal peptide" evidence="1">
    <location>
        <begin position="1"/>
        <end position="25"/>
    </location>
</feature>
<protein>
    <recommendedName>
        <fullName evidence="4">Lipoprotein</fullName>
    </recommendedName>
</protein>
<dbReference type="EMBL" id="CP019633">
    <property type="protein sequence ID" value="AQQ08439.1"/>
    <property type="molecule type" value="Genomic_DNA"/>
</dbReference>
<gene>
    <name evidence="2" type="ORF">L21SP3_00215</name>
</gene>
<dbReference type="Proteomes" id="UP000188273">
    <property type="component" value="Chromosome"/>
</dbReference>
<evidence type="ECO:0000256" key="1">
    <source>
        <dbReference type="SAM" id="SignalP"/>
    </source>
</evidence>
<keyword evidence="1" id="KW-0732">Signal</keyword>
<dbReference type="KEGG" id="pbu:L21SP3_00215"/>
<dbReference type="AlphaFoldDB" id="A0A1Q2HLJ3"/>
<evidence type="ECO:0000313" key="2">
    <source>
        <dbReference type="EMBL" id="AQQ08439.1"/>
    </source>
</evidence>